<comment type="caution">
    <text evidence="2">The sequence shown here is derived from an EMBL/GenBank/DDBJ whole genome shotgun (WGS) entry which is preliminary data.</text>
</comment>
<evidence type="ECO:0000256" key="1">
    <source>
        <dbReference type="SAM" id="Phobius"/>
    </source>
</evidence>
<evidence type="ECO:0000313" key="2">
    <source>
        <dbReference type="EMBL" id="MBM7619487.1"/>
    </source>
</evidence>
<gene>
    <name evidence="2" type="ORF">JOC95_001336</name>
</gene>
<dbReference type="Proteomes" id="UP000737402">
    <property type="component" value="Unassembled WGS sequence"/>
</dbReference>
<accession>A0ABS2NYF5</accession>
<feature type="transmembrane region" description="Helical" evidence="1">
    <location>
        <begin position="6"/>
        <end position="25"/>
    </location>
</feature>
<keyword evidence="1" id="KW-0472">Membrane</keyword>
<evidence type="ECO:0000313" key="3">
    <source>
        <dbReference type="Proteomes" id="UP000737402"/>
    </source>
</evidence>
<keyword evidence="1" id="KW-1133">Transmembrane helix</keyword>
<dbReference type="EMBL" id="JAFBED010000002">
    <property type="protein sequence ID" value="MBM7619487.1"/>
    <property type="molecule type" value="Genomic_DNA"/>
</dbReference>
<sequence>MGERALSRLILCLFFVVIGLTLFVFSNLKEDIYTILL</sequence>
<protein>
    <submittedName>
        <fullName evidence="2">Uncharacterized protein</fullName>
    </submittedName>
</protein>
<keyword evidence="3" id="KW-1185">Reference proteome</keyword>
<proteinExistence type="predicted"/>
<organism evidence="2 3">
    <name type="scientific">Sutcliffiella tianshenii</name>
    <dbReference type="NCBI Taxonomy" id="1463404"/>
    <lineage>
        <taxon>Bacteria</taxon>
        <taxon>Bacillati</taxon>
        <taxon>Bacillota</taxon>
        <taxon>Bacilli</taxon>
        <taxon>Bacillales</taxon>
        <taxon>Bacillaceae</taxon>
        <taxon>Sutcliffiella</taxon>
    </lineage>
</organism>
<name>A0ABS2NYF5_9BACI</name>
<keyword evidence="1" id="KW-0812">Transmembrane</keyword>
<reference evidence="2 3" key="1">
    <citation type="submission" date="2021-01" db="EMBL/GenBank/DDBJ databases">
        <title>Genomic Encyclopedia of Type Strains, Phase IV (KMG-IV): sequencing the most valuable type-strain genomes for metagenomic binning, comparative biology and taxonomic classification.</title>
        <authorList>
            <person name="Goeker M."/>
        </authorList>
    </citation>
    <scope>NUCLEOTIDE SEQUENCE [LARGE SCALE GENOMIC DNA]</scope>
    <source>
        <strain evidence="2 3">DSM 25879</strain>
    </source>
</reference>